<dbReference type="EMBL" id="REFJ01000001">
    <property type="protein sequence ID" value="RMA82632.1"/>
    <property type="molecule type" value="Genomic_DNA"/>
</dbReference>
<reference evidence="2 3" key="1">
    <citation type="submission" date="2018-10" db="EMBL/GenBank/DDBJ databases">
        <title>Genomic Encyclopedia of Type Strains, Phase IV (KMG-IV): sequencing the most valuable type-strain genomes for metagenomic binning, comparative biology and taxonomic classification.</title>
        <authorList>
            <person name="Goeker M."/>
        </authorList>
    </citation>
    <scope>NUCLEOTIDE SEQUENCE [LARGE SCALE GENOMIC DNA]</scope>
    <source>
        <strain evidence="2 3">DSM 25080</strain>
    </source>
</reference>
<dbReference type="AlphaFoldDB" id="A0A3M0AUJ5"/>
<evidence type="ECO:0000313" key="3">
    <source>
        <dbReference type="Proteomes" id="UP000267187"/>
    </source>
</evidence>
<keyword evidence="1" id="KW-0732">Signal</keyword>
<gene>
    <name evidence="2" type="ORF">DFR27_0583</name>
</gene>
<keyword evidence="3" id="KW-1185">Reference proteome</keyword>
<protein>
    <submittedName>
        <fullName evidence="2">Uncharacterized protein</fullName>
    </submittedName>
</protein>
<feature type="chain" id="PRO_5017939282" evidence="1">
    <location>
        <begin position="18"/>
        <end position="119"/>
    </location>
</feature>
<evidence type="ECO:0000256" key="1">
    <source>
        <dbReference type="SAM" id="SignalP"/>
    </source>
</evidence>
<accession>A0A3M0AUJ5</accession>
<dbReference type="OrthoDB" id="5735707at2"/>
<proteinExistence type="predicted"/>
<comment type="caution">
    <text evidence="2">The sequence shown here is derived from an EMBL/GenBank/DDBJ whole genome shotgun (WGS) entry which is preliminary data.</text>
</comment>
<feature type="signal peptide" evidence="1">
    <location>
        <begin position="1"/>
        <end position="17"/>
    </location>
</feature>
<name>A0A3M0AUJ5_9GAMM</name>
<dbReference type="Proteomes" id="UP000267187">
    <property type="component" value="Unassembled WGS sequence"/>
</dbReference>
<evidence type="ECO:0000313" key="2">
    <source>
        <dbReference type="EMBL" id="RMA82632.1"/>
    </source>
</evidence>
<dbReference type="RefSeq" id="WP_121875948.1">
    <property type="nucleotide sequence ID" value="NZ_REFJ01000001.1"/>
</dbReference>
<organism evidence="2 3">
    <name type="scientific">Umboniibacter marinipuniceus</name>
    <dbReference type="NCBI Taxonomy" id="569599"/>
    <lineage>
        <taxon>Bacteria</taxon>
        <taxon>Pseudomonadati</taxon>
        <taxon>Pseudomonadota</taxon>
        <taxon>Gammaproteobacteria</taxon>
        <taxon>Cellvibrionales</taxon>
        <taxon>Cellvibrionaceae</taxon>
        <taxon>Umboniibacter</taxon>
    </lineage>
</organism>
<sequence length="119" mass="13526">MKHIFLCAMLLAMPAKAEPPSIPQSLWGTWDRHCNEGERSTDALAGIKKHVIHGYGARKHVTAVEWLAENVIKIDYEFTFDGNHYTGSHQWEIRNGMLVSIHPRTGEEFILIRCSLPSD</sequence>